<dbReference type="AlphaFoldDB" id="A0ABD3B892"/>
<evidence type="ECO:0008006" key="3">
    <source>
        <dbReference type="Google" id="ProtNLM"/>
    </source>
</evidence>
<organism evidence="1 2">
    <name type="scientific">Castilleja foliolosa</name>
    <dbReference type="NCBI Taxonomy" id="1961234"/>
    <lineage>
        <taxon>Eukaryota</taxon>
        <taxon>Viridiplantae</taxon>
        <taxon>Streptophyta</taxon>
        <taxon>Embryophyta</taxon>
        <taxon>Tracheophyta</taxon>
        <taxon>Spermatophyta</taxon>
        <taxon>Magnoliopsida</taxon>
        <taxon>eudicotyledons</taxon>
        <taxon>Gunneridae</taxon>
        <taxon>Pentapetalae</taxon>
        <taxon>asterids</taxon>
        <taxon>lamiids</taxon>
        <taxon>Lamiales</taxon>
        <taxon>Orobanchaceae</taxon>
        <taxon>Pedicularideae</taxon>
        <taxon>Castillejinae</taxon>
        <taxon>Castilleja</taxon>
    </lineage>
</organism>
<comment type="caution">
    <text evidence="1">The sequence shown here is derived from an EMBL/GenBank/DDBJ whole genome shotgun (WGS) entry which is preliminary data.</text>
</comment>
<dbReference type="Gene3D" id="3.40.50.2000">
    <property type="entry name" value="Glycogen Phosphorylase B"/>
    <property type="match status" value="1"/>
</dbReference>
<dbReference type="Pfam" id="PF00982">
    <property type="entry name" value="Glyco_transf_20"/>
    <property type="match status" value="1"/>
</dbReference>
<dbReference type="SUPFAM" id="SSF53756">
    <property type="entry name" value="UDP-Glycosyltransferase/glycogen phosphorylase"/>
    <property type="match status" value="1"/>
</dbReference>
<evidence type="ECO:0000313" key="1">
    <source>
        <dbReference type="EMBL" id="KAL3613566.1"/>
    </source>
</evidence>
<dbReference type="SUPFAM" id="SSF54928">
    <property type="entry name" value="RNA-binding domain, RBD"/>
    <property type="match status" value="1"/>
</dbReference>
<dbReference type="Proteomes" id="UP001632038">
    <property type="component" value="Unassembled WGS sequence"/>
</dbReference>
<proteinExistence type="predicted"/>
<dbReference type="InterPro" id="IPR001830">
    <property type="entry name" value="Glyco_trans_20"/>
</dbReference>
<dbReference type="InterPro" id="IPR035979">
    <property type="entry name" value="RBD_domain_sf"/>
</dbReference>
<dbReference type="PANTHER" id="PTHR10788">
    <property type="entry name" value="TREHALOSE-6-PHOSPHATE SYNTHASE"/>
    <property type="match status" value="1"/>
</dbReference>
<reference evidence="2" key="1">
    <citation type="journal article" date="2024" name="IScience">
        <title>Strigolactones Initiate the Formation of Haustorium-like Structures in Castilleja.</title>
        <authorList>
            <person name="Buerger M."/>
            <person name="Peterson D."/>
            <person name="Chory J."/>
        </authorList>
    </citation>
    <scope>NUCLEOTIDE SEQUENCE [LARGE SCALE GENOMIC DNA]</scope>
</reference>
<name>A0ABD3B892_9LAMI</name>
<dbReference type="PANTHER" id="PTHR10788:SF130">
    <property type="entry name" value="ALPHA,ALPHA-TREHALOSE-PHOSPHATE SYNTHASE [UDP-FORMING] 1"/>
    <property type="match status" value="1"/>
</dbReference>
<gene>
    <name evidence="1" type="ORF">CASFOL_042600</name>
</gene>
<dbReference type="EMBL" id="JAVIJP010000113">
    <property type="protein sequence ID" value="KAL3613566.1"/>
    <property type="molecule type" value="Genomic_DNA"/>
</dbReference>
<dbReference type="GO" id="GO:0005991">
    <property type="term" value="P:trehalose metabolic process"/>
    <property type="evidence" value="ECO:0007669"/>
    <property type="project" value="UniProtKB-ARBA"/>
</dbReference>
<sequence length="105" mass="12102">MIKGIPQKILVFEKFQEENPYWRDKVVLLQIVVPTRTDVPECMVAAVFGEHGDIIEIVLIKDKRTGIQQEYCFAKYATLDQAQRAIGAFNIPYTFPEAMIPMKVR</sequence>
<evidence type="ECO:0000313" key="2">
    <source>
        <dbReference type="Proteomes" id="UP001632038"/>
    </source>
</evidence>
<accession>A0ABD3B892</accession>
<keyword evidence="2" id="KW-1185">Reference proteome</keyword>
<protein>
    <recommendedName>
        <fullName evidence="3">RRM domain-containing protein</fullName>
    </recommendedName>
</protein>